<evidence type="ECO:0000313" key="5">
    <source>
        <dbReference type="WBParaSite" id="SMRG1_58430.2"/>
    </source>
</evidence>
<feature type="compositionally biased region" description="Low complexity" evidence="2">
    <location>
        <begin position="637"/>
        <end position="657"/>
    </location>
</feature>
<evidence type="ECO:0000313" key="4">
    <source>
        <dbReference type="Proteomes" id="UP000050790"/>
    </source>
</evidence>
<feature type="coiled-coil region" evidence="1">
    <location>
        <begin position="225"/>
        <end position="327"/>
    </location>
</feature>
<evidence type="ECO:0000256" key="1">
    <source>
        <dbReference type="SAM" id="Coils"/>
    </source>
</evidence>
<dbReference type="AlphaFoldDB" id="A0AA85A0I7"/>
<protein>
    <submittedName>
        <fullName evidence="5">Protein Spindly</fullName>
    </submittedName>
</protein>
<organism evidence="4 5">
    <name type="scientific">Schistosoma margrebowiei</name>
    <dbReference type="NCBI Taxonomy" id="48269"/>
    <lineage>
        <taxon>Eukaryota</taxon>
        <taxon>Metazoa</taxon>
        <taxon>Spiralia</taxon>
        <taxon>Lophotrochozoa</taxon>
        <taxon>Platyhelminthes</taxon>
        <taxon>Trematoda</taxon>
        <taxon>Digenea</taxon>
        <taxon>Strigeidida</taxon>
        <taxon>Schistosomatoidea</taxon>
        <taxon>Schistosomatidae</taxon>
        <taxon>Schistosoma</taxon>
    </lineage>
</organism>
<dbReference type="InterPro" id="IPR001322">
    <property type="entry name" value="Lamin_tail_dom"/>
</dbReference>
<evidence type="ECO:0000256" key="2">
    <source>
        <dbReference type="SAM" id="MobiDB-lite"/>
    </source>
</evidence>
<accession>A0AA85A0I7</accession>
<feature type="region of interest" description="Disordered" evidence="2">
    <location>
        <begin position="636"/>
        <end position="657"/>
    </location>
</feature>
<dbReference type="SUPFAM" id="SSF74853">
    <property type="entry name" value="Lamin A/C globular tail domain"/>
    <property type="match status" value="1"/>
</dbReference>
<sequence length="776" mass="89432">MESVLNELRELGEQFATHVRRVKLLKNEEDVISLKNAISSLENDLKQLRMSYECQINHLSTTLNIVLDEKRDLENEILVRKENDAHFLDRISVESSKNAKLLLEISHLKTDVAEKTNQITALKMHVQELETHGEEKENMKLKLTEEINFLKQKLSMSEDLYTETANQLQSALMALNSQKLFAKERLSRSQNRIQWYISQFAAKDFQVEESRRKEASITTAISQLRAKAQEELIQYRQQAADIYKKPIATLQSQLVSERRENRFLKSKCLKNDQTILNLQRQIAELNSKVYSTEHQTELLKNALESLGKEHNRLRSNYENKIQRLEASITSSAVDFDLMRSKENEVMKELSKFKSMLNLDEESLHTRIYNEQINQVIGEVDDEENFQRLENDKKIEFDRTYEPKAISHTDCVVPSKGIHSSVMASNDDLCDTPQNIDVELQNCDQVNFDMKKFGLSSSKNAIMDTKINGSVPGSPNSSMCLSGSNAIGYLQICEIDPNGEYLLLWNSSTNKEIDIGLHKVCQKHIQEKINEYTFPADVRMSPRTVFTLWSNNAIIPKNIHNTKNVFRCPNICKWFNGPNYITMVSNSRDEILAWLTPSARCFTSRNERENSLQNCNSSGIQYALDLNRDPLMITRQKSNSNKLSSSSSSANQSYPQNSTDLSLNEIEIDEMNPVKLCKHLTQINWNELNKQYTTDLINNNNNNDNNNNDILSMIKRINNNNGNLLKMKNLISLNPPYNSQKSMLNNNNNLKILSYPYKPYINYSHQLSTNETDQNIH</sequence>
<evidence type="ECO:0000259" key="3">
    <source>
        <dbReference type="PROSITE" id="PS51841"/>
    </source>
</evidence>
<dbReference type="InterPro" id="IPR042840">
    <property type="entry name" value="LMNTD1"/>
</dbReference>
<dbReference type="PANTHER" id="PTHR47012:SF3">
    <property type="entry name" value="LAMIN TAIL DOMAIN CONTAINING 1"/>
    <property type="match status" value="1"/>
</dbReference>
<dbReference type="GO" id="GO:0005635">
    <property type="term" value="C:nuclear envelope"/>
    <property type="evidence" value="ECO:0007669"/>
    <property type="project" value="TreeGrafter"/>
</dbReference>
<dbReference type="Proteomes" id="UP000050790">
    <property type="component" value="Unassembled WGS sequence"/>
</dbReference>
<dbReference type="InterPro" id="IPR036415">
    <property type="entry name" value="Lamin_tail_dom_sf"/>
</dbReference>
<dbReference type="GO" id="GO:0005737">
    <property type="term" value="C:cytoplasm"/>
    <property type="evidence" value="ECO:0007669"/>
    <property type="project" value="TreeGrafter"/>
</dbReference>
<feature type="coiled-coil region" evidence="1">
    <location>
        <begin position="24"/>
        <end position="76"/>
    </location>
</feature>
<feature type="coiled-coil region" evidence="1">
    <location>
        <begin position="126"/>
        <end position="185"/>
    </location>
</feature>
<keyword evidence="1" id="KW-0175">Coiled coil</keyword>
<proteinExistence type="predicted"/>
<feature type="domain" description="LTD" evidence="3">
    <location>
        <begin position="480"/>
        <end position="598"/>
    </location>
</feature>
<dbReference type="PANTHER" id="PTHR47012">
    <property type="entry name" value="LAMIN TAIL DOMAIN-CONTAINING PROTEIN 1"/>
    <property type="match status" value="1"/>
</dbReference>
<name>A0AA85A0I7_9TREM</name>
<dbReference type="Gene3D" id="2.60.40.1260">
    <property type="entry name" value="Lamin Tail domain"/>
    <property type="match status" value="1"/>
</dbReference>
<dbReference type="WBParaSite" id="SMRG1_58430.2">
    <property type="protein sequence ID" value="SMRG1_58430.2"/>
    <property type="gene ID" value="SMRG1_58430"/>
</dbReference>
<dbReference type="PROSITE" id="PS51841">
    <property type="entry name" value="LTD"/>
    <property type="match status" value="1"/>
</dbReference>
<reference evidence="5" key="1">
    <citation type="submission" date="2023-11" db="UniProtKB">
        <authorList>
            <consortium name="WormBaseParasite"/>
        </authorList>
    </citation>
    <scope>IDENTIFICATION</scope>
</reference>